<dbReference type="Gene3D" id="3.40.190.10">
    <property type="entry name" value="Periplasmic binding protein-like II"/>
    <property type="match status" value="1"/>
</dbReference>
<reference evidence="2 3" key="1">
    <citation type="journal article" date="2024" name="Int. J. Syst. Evol. Microbiol.">
        <title>Microbacterium memoriense sp. nov., a member of the Actinomycetota from marine beach sediment of the north coast of Portugal.</title>
        <authorList>
            <person name="Santos J.D.N.D."/>
            <person name="Klimek D."/>
            <person name="Calusinska M."/>
            <person name="Lobo-da-Cunha A."/>
            <person name="Catita J."/>
            <person name="Goncalves H."/>
            <person name="Gonzalez I."/>
            <person name="Lage O.M."/>
        </authorList>
    </citation>
    <scope>NUCLEOTIDE SEQUENCE [LARGE SCALE GENOMIC DNA]</scope>
    <source>
        <strain evidence="2 3">PMIC_1C1B</strain>
    </source>
</reference>
<name>A0ABT2PE97_9MICO</name>
<dbReference type="EMBL" id="JAODOR010000009">
    <property type="protein sequence ID" value="MCT9002213.1"/>
    <property type="molecule type" value="Genomic_DNA"/>
</dbReference>
<organism evidence="2 3">
    <name type="scientific">Microbacterium memoriense</name>
    <dbReference type="NCBI Taxonomy" id="2978350"/>
    <lineage>
        <taxon>Bacteria</taxon>
        <taxon>Bacillati</taxon>
        <taxon>Actinomycetota</taxon>
        <taxon>Actinomycetes</taxon>
        <taxon>Micrococcales</taxon>
        <taxon>Microbacteriaceae</taxon>
        <taxon>Microbacterium</taxon>
    </lineage>
</organism>
<proteinExistence type="predicted"/>
<evidence type="ECO:0000256" key="1">
    <source>
        <dbReference type="SAM" id="SignalP"/>
    </source>
</evidence>
<sequence>MRSLRGVCGALAAAVAVTVLAGCGISVPTDPRGTLDRITGGELRAGVSPSDGLAVATGVGEDAEVSGPLPSVIEEFGADREATVTWTVGSEEDLVDLLERGELDLAIGGMTDATPWSERVSVTRGYPDLPGADGRRVVVFVPLGENAMQSAVETYLDREVK</sequence>
<evidence type="ECO:0000313" key="2">
    <source>
        <dbReference type="EMBL" id="MCT9002213.1"/>
    </source>
</evidence>
<dbReference type="SUPFAM" id="SSF53850">
    <property type="entry name" value="Periplasmic binding protein-like II"/>
    <property type="match status" value="1"/>
</dbReference>
<protein>
    <submittedName>
        <fullName evidence="2">Substrate-binding domain-containing protein</fullName>
    </submittedName>
</protein>
<feature type="chain" id="PRO_5046703335" evidence="1">
    <location>
        <begin position="22"/>
        <end position="161"/>
    </location>
</feature>
<feature type="signal peptide" evidence="1">
    <location>
        <begin position="1"/>
        <end position="21"/>
    </location>
</feature>
<keyword evidence="3" id="KW-1185">Reference proteome</keyword>
<evidence type="ECO:0000313" key="3">
    <source>
        <dbReference type="Proteomes" id="UP001300496"/>
    </source>
</evidence>
<dbReference type="PROSITE" id="PS51257">
    <property type="entry name" value="PROKAR_LIPOPROTEIN"/>
    <property type="match status" value="1"/>
</dbReference>
<dbReference type="Proteomes" id="UP001300496">
    <property type="component" value="Unassembled WGS sequence"/>
</dbReference>
<accession>A0ABT2PE97</accession>
<keyword evidence="1" id="KW-0732">Signal</keyword>
<dbReference type="RefSeq" id="WP_261606889.1">
    <property type="nucleotide sequence ID" value="NZ_JAODOR010000009.1"/>
</dbReference>
<comment type="caution">
    <text evidence="2">The sequence shown here is derived from an EMBL/GenBank/DDBJ whole genome shotgun (WGS) entry which is preliminary data.</text>
</comment>
<gene>
    <name evidence="2" type="ORF">N4R40_07540</name>
</gene>